<name>A0AAE9XKF9_9PROT</name>
<accession>A0AAE9XKF9</accession>
<keyword evidence="2" id="KW-1185">Reference proteome</keyword>
<evidence type="ECO:0000313" key="2">
    <source>
        <dbReference type="Proteomes" id="UP001217500"/>
    </source>
</evidence>
<dbReference type="RefSeq" id="WP_289501822.1">
    <property type="nucleotide sequence ID" value="NZ_CP116805.1"/>
</dbReference>
<reference evidence="1" key="1">
    <citation type="submission" date="2023-01" db="EMBL/GenBank/DDBJ databases">
        <title>The genome sequence of Kordiimonadaceae bacterium 6D33.</title>
        <authorList>
            <person name="Liu Y."/>
        </authorList>
    </citation>
    <scope>NUCLEOTIDE SEQUENCE</scope>
    <source>
        <strain evidence="1">6D33</strain>
    </source>
</reference>
<protein>
    <submittedName>
        <fullName evidence="1">Uncharacterized protein</fullName>
    </submittedName>
</protein>
<dbReference type="KEGG" id="gso:PH603_08435"/>
<organism evidence="1 2">
    <name type="scientific">Gimibacter soli</name>
    <dbReference type="NCBI Taxonomy" id="3024400"/>
    <lineage>
        <taxon>Bacteria</taxon>
        <taxon>Pseudomonadati</taxon>
        <taxon>Pseudomonadota</taxon>
        <taxon>Alphaproteobacteria</taxon>
        <taxon>Kordiimonadales</taxon>
        <taxon>Temperatibacteraceae</taxon>
        <taxon>Gimibacter</taxon>
    </lineage>
</organism>
<gene>
    <name evidence="1" type="ORF">PH603_08435</name>
</gene>
<dbReference type="EMBL" id="CP116805">
    <property type="protein sequence ID" value="WCL52572.1"/>
    <property type="molecule type" value="Genomic_DNA"/>
</dbReference>
<evidence type="ECO:0000313" key="1">
    <source>
        <dbReference type="EMBL" id="WCL52572.1"/>
    </source>
</evidence>
<dbReference type="Proteomes" id="UP001217500">
    <property type="component" value="Chromosome"/>
</dbReference>
<dbReference type="AlphaFoldDB" id="A0AAE9XKF9"/>
<sequence>MSIVYTDAQLALQGRLEAANINPASFLATDYLNHYNEIVMLLEMLPDMPDMIEDCDDWAPKSYVQHFEDSGFTAKKLAIEAYGIAPDVIRKPFEAICAKLDKLIVGTVAGLHKVGAAERGLTGDAAALIKARIEQVQGMLMTLNQLIHGKLEGVKAATKAEIVDHAEEEAAQTQADIDKLFD</sequence>
<proteinExistence type="predicted"/>